<evidence type="ECO:0000313" key="1">
    <source>
        <dbReference type="EMBL" id="JAD63294.1"/>
    </source>
</evidence>
<proteinExistence type="predicted"/>
<reference evidence="1" key="1">
    <citation type="submission" date="2014-09" db="EMBL/GenBank/DDBJ databases">
        <authorList>
            <person name="Magalhaes I.L.F."/>
            <person name="Oliveira U."/>
            <person name="Santos F.R."/>
            <person name="Vidigal T.H.D.A."/>
            <person name="Brescovit A.D."/>
            <person name="Santos A.J."/>
        </authorList>
    </citation>
    <scope>NUCLEOTIDE SEQUENCE</scope>
    <source>
        <tissue evidence="1">Shoot tissue taken approximately 20 cm above the soil surface</tissue>
    </source>
</reference>
<reference evidence="1" key="2">
    <citation type="journal article" date="2015" name="Data Brief">
        <title>Shoot transcriptome of the giant reed, Arundo donax.</title>
        <authorList>
            <person name="Barrero R.A."/>
            <person name="Guerrero F.D."/>
            <person name="Moolhuijzen P."/>
            <person name="Goolsby J.A."/>
            <person name="Tidwell J."/>
            <person name="Bellgard S.E."/>
            <person name="Bellgard M.I."/>
        </authorList>
    </citation>
    <scope>NUCLEOTIDE SEQUENCE</scope>
    <source>
        <tissue evidence="1">Shoot tissue taken approximately 20 cm above the soil surface</tissue>
    </source>
</reference>
<dbReference type="EMBL" id="GBRH01234601">
    <property type="protein sequence ID" value="JAD63294.1"/>
    <property type="molecule type" value="Transcribed_RNA"/>
</dbReference>
<dbReference type="AlphaFoldDB" id="A0A0A9BH31"/>
<protein>
    <submittedName>
        <fullName evidence="1">Uncharacterized protein</fullName>
    </submittedName>
</protein>
<organism evidence="1">
    <name type="scientific">Arundo donax</name>
    <name type="common">Giant reed</name>
    <name type="synonym">Donax arundinaceus</name>
    <dbReference type="NCBI Taxonomy" id="35708"/>
    <lineage>
        <taxon>Eukaryota</taxon>
        <taxon>Viridiplantae</taxon>
        <taxon>Streptophyta</taxon>
        <taxon>Embryophyta</taxon>
        <taxon>Tracheophyta</taxon>
        <taxon>Spermatophyta</taxon>
        <taxon>Magnoliopsida</taxon>
        <taxon>Liliopsida</taxon>
        <taxon>Poales</taxon>
        <taxon>Poaceae</taxon>
        <taxon>PACMAD clade</taxon>
        <taxon>Arundinoideae</taxon>
        <taxon>Arundineae</taxon>
        <taxon>Arundo</taxon>
    </lineage>
</organism>
<sequence length="59" mass="6802">MVLSQPPLGTLMNYQRYQKIIYSRAAGSRVPRISAAPKRHSQSWQPRKWALHVLTIVTL</sequence>
<name>A0A0A9BH31_ARUDO</name>
<accession>A0A0A9BH31</accession>